<organism evidence="1 2">
    <name type="scientific">Marine Group I thaumarchaeote SCGC AAA799-P11</name>
    <dbReference type="NCBI Taxonomy" id="1502295"/>
    <lineage>
        <taxon>Archaea</taxon>
        <taxon>Nitrososphaerota</taxon>
        <taxon>Marine Group I</taxon>
    </lineage>
</organism>
<name>A0A087S1L1_9ARCH</name>
<evidence type="ECO:0000313" key="2">
    <source>
        <dbReference type="Proteomes" id="UP000029387"/>
    </source>
</evidence>
<dbReference type="AlphaFoldDB" id="A0A087S1L1"/>
<dbReference type="Proteomes" id="UP000029387">
    <property type="component" value="Unassembled WGS sequence"/>
</dbReference>
<reference evidence="1 2" key="1">
    <citation type="submission" date="2014-06" db="EMBL/GenBank/DDBJ databases">
        <authorList>
            <person name="Ngugi D.K."/>
            <person name="Blom J."/>
            <person name="Alam I."/>
            <person name="Rashid M."/>
            <person name="Baalawi W."/>
            <person name="Zhang G."/>
            <person name="Hikmawan T."/>
            <person name="Guan Y."/>
            <person name="Antunes A."/>
            <person name="Siam R."/>
            <person name="El-Dorry H."/>
            <person name="Bajic V."/>
            <person name="Stingl U."/>
        </authorList>
    </citation>
    <scope>NUCLEOTIDE SEQUENCE [LARGE SCALE GENOMIC DNA]</scope>
    <source>
        <strain evidence="1">SCGC AAA799-P11</strain>
    </source>
</reference>
<dbReference type="EMBL" id="JOSZ01000006">
    <property type="protein sequence ID" value="KFM19615.1"/>
    <property type="molecule type" value="Genomic_DNA"/>
</dbReference>
<accession>A0A087S1L1</accession>
<sequence>MSDSELIGGGIVGGLIGYQKGFETGHKQGYVKGRNETIWEYERQITALQHELAESKQRQKRL</sequence>
<gene>
    <name evidence="1" type="ORF">AAA799P11_00604</name>
</gene>
<keyword evidence="2" id="KW-1185">Reference proteome</keyword>
<comment type="caution">
    <text evidence="1">The sequence shown here is derived from an EMBL/GenBank/DDBJ whole genome shotgun (WGS) entry which is preliminary data.</text>
</comment>
<evidence type="ECO:0000313" key="1">
    <source>
        <dbReference type="EMBL" id="KFM19615.1"/>
    </source>
</evidence>
<proteinExistence type="predicted"/>
<protein>
    <submittedName>
        <fullName evidence="1">Uncharacterized protein</fullName>
    </submittedName>
</protein>